<gene>
    <name evidence="1" type="ORF">PPRIM_AZ9-3.1.T1120185</name>
    <name evidence="2" type="ORF">PPRIM_AZ9-3.1.T1120186</name>
</gene>
<keyword evidence="3" id="KW-1185">Reference proteome</keyword>
<comment type="caution">
    <text evidence="1">The sequence shown here is derived from an EMBL/GenBank/DDBJ whole genome shotgun (WGS) entry which is preliminary data.</text>
</comment>
<evidence type="ECO:0000313" key="2">
    <source>
        <dbReference type="EMBL" id="CAD8100579.1"/>
    </source>
</evidence>
<sequence>MQKGQKQENLAGNLNQQLIKDIDLCILIQFLLIKAINSFYRSKISSRSFGCFKIVDRNIFMNGSLQSYFSLLVESIQENGLLQCELFQQF</sequence>
<name>A0A8S1PBL2_PARPR</name>
<dbReference type="EMBL" id="CAJJDM010000115">
    <property type="protein sequence ID" value="CAD8100579.1"/>
    <property type="molecule type" value="Genomic_DNA"/>
</dbReference>
<protein>
    <submittedName>
        <fullName evidence="1">Uncharacterized protein</fullName>
    </submittedName>
</protein>
<dbReference type="Proteomes" id="UP000688137">
    <property type="component" value="Unassembled WGS sequence"/>
</dbReference>
<reference evidence="1" key="1">
    <citation type="submission" date="2021-01" db="EMBL/GenBank/DDBJ databases">
        <authorList>
            <consortium name="Genoscope - CEA"/>
            <person name="William W."/>
        </authorList>
    </citation>
    <scope>NUCLEOTIDE SEQUENCE</scope>
</reference>
<proteinExistence type="predicted"/>
<evidence type="ECO:0000313" key="1">
    <source>
        <dbReference type="EMBL" id="CAD8100577.1"/>
    </source>
</evidence>
<accession>A0A8S1PBL2</accession>
<dbReference type="EMBL" id="CAJJDM010000115">
    <property type="protein sequence ID" value="CAD8100577.1"/>
    <property type="molecule type" value="Genomic_DNA"/>
</dbReference>
<dbReference type="AlphaFoldDB" id="A0A8S1PBL2"/>
<evidence type="ECO:0000313" key="3">
    <source>
        <dbReference type="Proteomes" id="UP000688137"/>
    </source>
</evidence>
<organism evidence="1 3">
    <name type="scientific">Paramecium primaurelia</name>
    <dbReference type="NCBI Taxonomy" id="5886"/>
    <lineage>
        <taxon>Eukaryota</taxon>
        <taxon>Sar</taxon>
        <taxon>Alveolata</taxon>
        <taxon>Ciliophora</taxon>
        <taxon>Intramacronucleata</taxon>
        <taxon>Oligohymenophorea</taxon>
        <taxon>Peniculida</taxon>
        <taxon>Parameciidae</taxon>
        <taxon>Paramecium</taxon>
    </lineage>
</organism>